<evidence type="ECO:0000313" key="1">
    <source>
        <dbReference type="EMBL" id="KAJ1178106.1"/>
    </source>
</evidence>
<keyword evidence="2" id="KW-1185">Reference proteome</keyword>
<dbReference type="EMBL" id="JANPWB010000006">
    <property type="protein sequence ID" value="KAJ1178106.1"/>
    <property type="molecule type" value="Genomic_DNA"/>
</dbReference>
<accession>A0AAV7TPJ6</accession>
<comment type="caution">
    <text evidence="1">The sequence shown here is derived from an EMBL/GenBank/DDBJ whole genome shotgun (WGS) entry which is preliminary data.</text>
</comment>
<protein>
    <submittedName>
        <fullName evidence="1">Uncharacterized protein</fullName>
    </submittedName>
</protein>
<sequence>MDMRCVAYVKAGALRHEAERRADTRVAQQVTAASCDRVAPPWWWREDAAPAVDKNRDAATILRGLVSHTPECSVGWWGLPGRHGQPRSRWLRRGSGEEKNEVHTVGALCWDLTEP</sequence>
<gene>
    <name evidence="1" type="ORF">NDU88_003354</name>
</gene>
<reference evidence="1" key="1">
    <citation type="journal article" date="2022" name="bioRxiv">
        <title>Sequencing and chromosome-scale assembly of the giantPleurodeles waltlgenome.</title>
        <authorList>
            <person name="Brown T."/>
            <person name="Elewa A."/>
            <person name="Iarovenko S."/>
            <person name="Subramanian E."/>
            <person name="Araus A.J."/>
            <person name="Petzold A."/>
            <person name="Susuki M."/>
            <person name="Suzuki K.-i.T."/>
            <person name="Hayashi T."/>
            <person name="Toyoda A."/>
            <person name="Oliveira C."/>
            <person name="Osipova E."/>
            <person name="Leigh N.D."/>
            <person name="Simon A."/>
            <person name="Yun M.H."/>
        </authorList>
    </citation>
    <scope>NUCLEOTIDE SEQUENCE</scope>
    <source>
        <strain evidence="1">20211129_DDA</strain>
        <tissue evidence="1">Liver</tissue>
    </source>
</reference>
<dbReference type="Proteomes" id="UP001066276">
    <property type="component" value="Chromosome 3_2"/>
</dbReference>
<proteinExistence type="predicted"/>
<dbReference type="AlphaFoldDB" id="A0AAV7TPJ6"/>
<name>A0AAV7TPJ6_PLEWA</name>
<evidence type="ECO:0000313" key="2">
    <source>
        <dbReference type="Proteomes" id="UP001066276"/>
    </source>
</evidence>
<organism evidence="1 2">
    <name type="scientific">Pleurodeles waltl</name>
    <name type="common">Iberian ribbed newt</name>
    <dbReference type="NCBI Taxonomy" id="8319"/>
    <lineage>
        <taxon>Eukaryota</taxon>
        <taxon>Metazoa</taxon>
        <taxon>Chordata</taxon>
        <taxon>Craniata</taxon>
        <taxon>Vertebrata</taxon>
        <taxon>Euteleostomi</taxon>
        <taxon>Amphibia</taxon>
        <taxon>Batrachia</taxon>
        <taxon>Caudata</taxon>
        <taxon>Salamandroidea</taxon>
        <taxon>Salamandridae</taxon>
        <taxon>Pleurodelinae</taxon>
        <taxon>Pleurodeles</taxon>
    </lineage>
</organism>